<dbReference type="PANTHER" id="PTHR31803">
    <property type="entry name" value="ALTERNATIVE OXIDASE"/>
    <property type="match status" value="1"/>
</dbReference>
<dbReference type="VEuPathDB" id="AmoebaDB:NF0067370"/>
<evidence type="ECO:0008006" key="15">
    <source>
        <dbReference type="Google" id="ProtNLM"/>
    </source>
</evidence>
<dbReference type="VEuPathDB" id="AmoebaDB:NfTy_011690"/>
<dbReference type="OrthoDB" id="16906at2759"/>
<protein>
    <recommendedName>
        <fullName evidence="15">Alternative oxidase</fullName>
    </recommendedName>
</protein>
<keyword evidence="14" id="KW-1185">Reference proteome</keyword>
<evidence type="ECO:0000256" key="5">
    <source>
        <dbReference type="ARBA" id="ARBA00022660"/>
    </source>
</evidence>
<sequence length="333" mass="38287">MKARPSLWASSTGYLFKQNTNLITNPHLNNQSTAKTQSLTIHSSFSFHTHSTLFTLKAIHPKATSNDQNEINQLDSHQRRQIQHIITEHYNAHTPLFVSTSRNIDHGPYLDTKQLESSYITERKPLKGVSEYLAYSMVRCIKGLIHTFFGKKYIHHALCLEAIASVPGIVMGTIKHYAFIIGLKRKISVDSSIMFDEAENERTHLMIWTQITSPTLVERILVISSQISFTVFIISSFLISRRFVHKFLSFLEEEAIQSYTQLLEDIDTGNSRYIGIRIPEVALKYYKLDPSKSELRDLVLAIRADECHHRDFHRLKSYLKEDLQQFSVTEGSS</sequence>
<proteinExistence type="inferred from homology"/>
<comment type="caution">
    <text evidence="13">The sequence shown here is derived from an EMBL/GenBank/DDBJ whole genome shotgun (WGS) entry which is preliminary data.</text>
</comment>
<dbReference type="AlphaFoldDB" id="A0A6A5C8P5"/>
<dbReference type="Gene3D" id="1.20.1260.140">
    <property type="entry name" value="Alternative oxidase"/>
    <property type="match status" value="1"/>
</dbReference>
<evidence type="ECO:0000256" key="3">
    <source>
        <dbReference type="ARBA" id="ARBA00008388"/>
    </source>
</evidence>
<gene>
    <name evidence="13" type="ORF">FDP41_010377</name>
</gene>
<evidence type="ECO:0000256" key="7">
    <source>
        <dbReference type="ARBA" id="ARBA00022723"/>
    </source>
</evidence>
<dbReference type="GO" id="GO:0016020">
    <property type="term" value="C:membrane"/>
    <property type="evidence" value="ECO:0007669"/>
    <property type="project" value="UniProtKB-SubCell"/>
</dbReference>
<evidence type="ECO:0000256" key="4">
    <source>
        <dbReference type="ARBA" id="ARBA00022448"/>
    </source>
</evidence>
<dbReference type="VEuPathDB" id="AmoebaDB:FDP41_010377"/>
<comment type="similarity">
    <text evidence="3">Belongs to the alternative oxidase family.</text>
</comment>
<dbReference type="Pfam" id="PF01786">
    <property type="entry name" value="AOX"/>
    <property type="match status" value="1"/>
</dbReference>
<reference evidence="13 14" key="1">
    <citation type="journal article" date="2019" name="Sci. Rep.">
        <title>Nanopore sequencing improves the draft genome of the human pathogenic amoeba Naegleria fowleri.</title>
        <authorList>
            <person name="Liechti N."/>
            <person name="Schurch N."/>
            <person name="Bruggmann R."/>
            <person name="Wittwer M."/>
        </authorList>
    </citation>
    <scope>NUCLEOTIDE SEQUENCE [LARGE SCALE GENOMIC DNA]</scope>
    <source>
        <strain evidence="13 14">ATCC 30894</strain>
    </source>
</reference>
<dbReference type="GO" id="GO:0010230">
    <property type="term" value="P:alternative respiration"/>
    <property type="evidence" value="ECO:0007669"/>
    <property type="project" value="TreeGrafter"/>
</dbReference>
<evidence type="ECO:0000256" key="2">
    <source>
        <dbReference type="ARBA" id="ARBA00004370"/>
    </source>
</evidence>
<keyword evidence="8" id="KW-0249">Electron transport</keyword>
<dbReference type="InterPro" id="IPR038659">
    <property type="entry name" value="AOX_sf"/>
</dbReference>
<dbReference type="InterPro" id="IPR002680">
    <property type="entry name" value="AOX"/>
</dbReference>
<evidence type="ECO:0000256" key="8">
    <source>
        <dbReference type="ARBA" id="ARBA00022982"/>
    </source>
</evidence>
<evidence type="ECO:0000256" key="11">
    <source>
        <dbReference type="ARBA" id="ARBA00023004"/>
    </source>
</evidence>
<evidence type="ECO:0000256" key="12">
    <source>
        <dbReference type="ARBA" id="ARBA00023136"/>
    </source>
</evidence>
<keyword evidence="9" id="KW-1133">Transmembrane helix</keyword>
<evidence type="ECO:0000313" key="14">
    <source>
        <dbReference type="Proteomes" id="UP000444721"/>
    </source>
</evidence>
<keyword evidence="4" id="KW-0813">Transport</keyword>
<name>A0A6A5C8P5_NAEFO</name>
<dbReference type="GO" id="GO:0046872">
    <property type="term" value="F:metal ion binding"/>
    <property type="evidence" value="ECO:0007669"/>
    <property type="project" value="UniProtKB-KW"/>
</dbReference>
<evidence type="ECO:0000313" key="13">
    <source>
        <dbReference type="EMBL" id="KAF0983312.1"/>
    </source>
</evidence>
<keyword evidence="7" id="KW-0479">Metal-binding</keyword>
<accession>A0A6A5C8P5</accession>
<organism evidence="13 14">
    <name type="scientific">Naegleria fowleri</name>
    <name type="common">Brain eating amoeba</name>
    <dbReference type="NCBI Taxonomy" id="5763"/>
    <lineage>
        <taxon>Eukaryota</taxon>
        <taxon>Discoba</taxon>
        <taxon>Heterolobosea</taxon>
        <taxon>Tetramitia</taxon>
        <taxon>Eutetramitia</taxon>
        <taxon>Vahlkampfiidae</taxon>
        <taxon>Naegleria</taxon>
    </lineage>
</organism>
<comment type="cofactor">
    <cofactor evidence="1">
        <name>Fe cation</name>
        <dbReference type="ChEBI" id="CHEBI:24875"/>
    </cofactor>
</comment>
<dbReference type="GeneID" id="68117592"/>
<comment type="subcellular location">
    <subcellularLocation>
        <location evidence="2">Membrane</location>
    </subcellularLocation>
</comment>
<dbReference type="Proteomes" id="UP000444721">
    <property type="component" value="Unassembled WGS sequence"/>
</dbReference>
<dbReference type="GO" id="GO:0005739">
    <property type="term" value="C:mitochondrion"/>
    <property type="evidence" value="ECO:0007669"/>
    <property type="project" value="TreeGrafter"/>
</dbReference>
<evidence type="ECO:0000256" key="9">
    <source>
        <dbReference type="ARBA" id="ARBA00022989"/>
    </source>
</evidence>
<keyword evidence="11" id="KW-0408">Iron</keyword>
<dbReference type="PANTHER" id="PTHR31803:SF3">
    <property type="entry name" value="ALTERNATIVE OXIDASE"/>
    <property type="match status" value="1"/>
</dbReference>
<dbReference type="RefSeq" id="XP_044568025.1">
    <property type="nucleotide sequence ID" value="XM_044700668.1"/>
</dbReference>
<keyword evidence="6" id="KW-0812">Transmembrane</keyword>
<evidence type="ECO:0000256" key="1">
    <source>
        <dbReference type="ARBA" id="ARBA00001962"/>
    </source>
</evidence>
<keyword evidence="12" id="KW-0472">Membrane</keyword>
<dbReference type="EMBL" id="VFQX01000006">
    <property type="protein sequence ID" value="KAF0983312.1"/>
    <property type="molecule type" value="Genomic_DNA"/>
</dbReference>
<keyword evidence="10" id="KW-0560">Oxidoreductase</keyword>
<keyword evidence="5" id="KW-0679">Respiratory chain</keyword>
<evidence type="ECO:0000256" key="6">
    <source>
        <dbReference type="ARBA" id="ARBA00022692"/>
    </source>
</evidence>
<evidence type="ECO:0000256" key="10">
    <source>
        <dbReference type="ARBA" id="ARBA00023002"/>
    </source>
</evidence>
<dbReference type="GO" id="GO:0009916">
    <property type="term" value="F:alternative oxidase activity"/>
    <property type="evidence" value="ECO:0007669"/>
    <property type="project" value="InterPro"/>
</dbReference>